<dbReference type="GO" id="GO:0008237">
    <property type="term" value="F:metallopeptidase activity"/>
    <property type="evidence" value="ECO:0007669"/>
    <property type="project" value="UniProtKB-KW"/>
</dbReference>
<sequence length="802" mass="91458">MSSRDYLVLFIITSSSSTYMRTGFNQNTLNIPEASGYPLYNREYSGGQLENGMKVVLISDKTWTYASASLHVAAGHMNNPSQIPGLAHLLEHMLFTRNQKNPTPYGFSNFAISHAGSFLAETELSYTRYYMTVQENVLKEGLEQLFDTVASPILSEEFVEGEAAIVESEFIKGLSQDSVRYNSIQRMTSRKGDPYGYFATGNQNSVWEQPTKFGINVTQALQTFYETFYSANLMVIAVAGPQPLDELEDSVARFFSDVPNKGTLFPIWDTSPYGREELGTILEVVPISDVRELDMYFPILVEHWEHSLYYVGIFEHESKNSLAEHLKKLGYISYLTCERSKPFRDYRMILISAVLTPSGLERQDHIVQLVFEYISMLKLVGPQEWFWDEMQQIADVKRRWRDPHLTEELVTSIGADLLEHSIEESILEAVFQNRSVVSYSEEILTNIAELLTPDNMRLTILSPRAVNKTKFYEPIYKIHYNYGKIESEKLTGYANSSSNIFRQLPPPNAYIPELFQIKSQNVGGRSYLIWRDPVGVHALLETITSVACSPHSSVTAFDAALNAIFVKMLEQYFQAELYGAMRIGFEISFDNLPFEDLLRMRGVHPGLASYYERMLREVEIPSGTVIKYKIRTDDTKNTCSKVILQADVTSFRSKIKAQMISDFMKAPIMTQLRTNEQLGYIVETECSPLVGRTSTILAVSVQGVLPPNTVERGINRFLESFENDLRTMSEEIFVQKRSSMGDIFQSVFTDLFKNGAYYWKEIKFGKYNFNRKANGARLASTITLKELQGFYKVCAIVKFKPF</sequence>
<evidence type="ECO:0000313" key="11">
    <source>
        <dbReference type="EMBL" id="OXA37411.1"/>
    </source>
</evidence>
<dbReference type="Pfam" id="PF05193">
    <property type="entry name" value="Peptidase_M16_C"/>
    <property type="match status" value="1"/>
</dbReference>
<keyword evidence="3" id="KW-0479">Metal-binding</keyword>
<reference evidence="11 12" key="1">
    <citation type="submission" date="2015-12" db="EMBL/GenBank/DDBJ databases">
        <title>The genome of Folsomia candida.</title>
        <authorList>
            <person name="Faddeeva A."/>
            <person name="Derks M.F."/>
            <person name="Anvar Y."/>
            <person name="Smit S."/>
            <person name="Van Straalen N."/>
            <person name="Roelofs D."/>
        </authorList>
    </citation>
    <scope>NUCLEOTIDE SEQUENCE [LARGE SCALE GENOMIC DNA]</scope>
    <source>
        <strain evidence="11 12">VU population</strain>
        <tissue evidence="11">Whole body</tissue>
    </source>
</reference>
<keyword evidence="2" id="KW-0645">Protease</keyword>
<feature type="domain" description="Peptidase M16 middle/third" evidence="9">
    <location>
        <begin position="434"/>
        <end position="521"/>
    </location>
</feature>
<evidence type="ECO:0000256" key="2">
    <source>
        <dbReference type="ARBA" id="ARBA00022670"/>
    </source>
</evidence>
<evidence type="ECO:0000256" key="5">
    <source>
        <dbReference type="ARBA" id="ARBA00022833"/>
    </source>
</evidence>
<keyword evidence="5" id="KW-0862">Zinc</keyword>
<feature type="domain" description="Peptidase M16 N-terminal" evidence="7">
    <location>
        <begin position="54"/>
        <end position="170"/>
    </location>
</feature>
<evidence type="ECO:0000259" key="7">
    <source>
        <dbReference type="Pfam" id="PF00675"/>
    </source>
</evidence>
<dbReference type="Gene3D" id="3.30.830.10">
    <property type="entry name" value="Metalloenzyme, LuxS/M16 peptidase-like"/>
    <property type="match status" value="3"/>
</dbReference>
<feature type="domain" description="Coenzyme PQQ synthesis protein F-like C-terminal lobe" evidence="10">
    <location>
        <begin position="660"/>
        <end position="742"/>
    </location>
</feature>
<dbReference type="Pfam" id="PF22456">
    <property type="entry name" value="PqqF-like_C_4"/>
    <property type="match status" value="1"/>
</dbReference>
<dbReference type="InterPro" id="IPR032632">
    <property type="entry name" value="Peptidase_M16_M"/>
</dbReference>
<keyword evidence="4" id="KW-0378">Hydrolase</keyword>
<evidence type="ECO:0000256" key="6">
    <source>
        <dbReference type="ARBA" id="ARBA00023049"/>
    </source>
</evidence>
<evidence type="ECO:0000256" key="3">
    <source>
        <dbReference type="ARBA" id="ARBA00022723"/>
    </source>
</evidence>
<dbReference type="OrthoDB" id="952271at2759"/>
<comment type="similarity">
    <text evidence="1">Belongs to the peptidase M16 family.</text>
</comment>
<dbReference type="InterPro" id="IPR011765">
    <property type="entry name" value="Pept_M16_N"/>
</dbReference>
<dbReference type="PANTHER" id="PTHR43690:SF18">
    <property type="entry name" value="INSULIN-DEGRADING ENZYME-RELATED"/>
    <property type="match status" value="1"/>
</dbReference>
<name>A0A226CYC0_FOLCA</name>
<evidence type="ECO:0000259" key="8">
    <source>
        <dbReference type="Pfam" id="PF05193"/>
    </source>
</evidence>
<evidence type="ECO:0000256" key="4">
    <source>
        <dbReference type="ARBA" id="ARBA00022801"/>
    </source>
</evidence>
<evidence type="ECO:0000259" key="9">
    <source>
        <dbReference type="Pfam" id="PF16187"/>
    </source>
</evidence>
<keyword evidence="12" id="KW-1185">Reference proteome</keyword>
<organism evidence="11 12">
    <name type="scientific">Folsomia candida</name>
    <name type="common">Springtail</name>
    <dbReference type="NCBI Taxonomy" id="158441"/>
    <lineage>
        <taxon>Eukaryota</taxon>
        <taxon>Metazoa</taxon>
        <taxon>Ecdysozoa</taxon>
        <taxon>Arthropoda</taxon>
        <taxon>Hexapoda</taxon>
        <taxon>Collembola</taxon>
        <taxon>Entomobryomorpha</taxon>
        <taxon>Isotomoidea</taxon>
        <taxon>Isotomidae</taxon>
        <taxon>Proisotominae</taxon>
        <taxon>Folsomia</taxon>
    </lineage>
</organism>
<dbReference type="EMBL" id="LNIX01000058">
    <property type="protein sequence ID" value="OXA37411.1"/>
    <property type="molecule type" value="Genomic_DNA"/>
</dbReference>
<keyword evidence="6" id="KW-0482">Metalloprotease</keyword>
<dbReference type="Pfam" id="PF00675">
    <property type="entry name" value="Peptidase_M16"/>
    <property type="match status" value="1"/>
</dbReference>
<dbReference type="InterPro" id="IPR050626">
    <property type="entry name" value="Peptidase_M16"/>
</dbReference>
<dbReference type="InterPro" id="IPR011249">
    <property type="entry name" value="Metalloenz_LuxS/M16"/>
</dbReference>
<gene>
    <name evidence="11" type="ORF">Fcan01_27839</name>
</gene>
<protein>
    <submittedName>
        <fullName evidence="11">Insulin-degrading enzyme</fullName>
    </submittedName>
</protein>
<dbReference type="GO" id="GO:0046872">
    <property type="term" value="F:metal ion binding"/>
    <property type="evidence" value="ECO:0007669"/>
    <property type="project" value="UniProtKB-KW"/>
</dbReference>
<comment type="caution">
    <text evidence="11">The sequence shown here is derived from an EMBL/GenBank/DDBJ whole genome shotgun (WGS) entry which is preliminary data.</text>
</comment>
<dbReference type="STRING" id="158441.A0A226CYC0"/>
<dbReference type="InterPro" id="IPR054734">
    <property type="entry name" value="PqqF-like_C_4"/>
</dbReference>
<dbReference type="SUPFAM" id="SSF63411">
    <property type="entry name" value="LuxS/MPP-like metallohydrolase"/>
    <property type="match status" value="3"/>
</dbReference>
<dbReference type="GO" id="GO:0006508">
    <property type="term" value="P:proteolysis"/>
    <property type="evidence" value="ECO:0007669"/>
    <property type="project" value="UniProtKB-KW"/>
</dbReference>
<accession>A0A226CYC0</accession>
<dbReference type="AlphaFoldDB" id="A0A226CYC0"/>
<evidence type="ECO:0000256" key="1">
    <source>
        <dbReference type="ARBA" id="ARBA00007261"/>
    </source>
</evidence>
<evidence type="ECO:0000313" key="12">
    <source>
        <dbReference type="Proteomes" id="UP000198287"/>
    </source>
</evidence>
<dbReference type="InterPro" id="IPR007863">
    <property type="entry name" value="Peptidase_M16_C"/>
</dbReference>
<feature type="domain" description="Peptidase M16 C-terminal" evidence="8">
    <location>
        <begin position="219"/>
        <end position="392"/>
    </location>
</feature>
<proteinExistence type="inferred from homology"/>
<dbReference type="PANTHER" id="PTHR43690">
    <property type="entry name" value="NARDILYSIN"/>
    <property type="match status" value="1"/>
</dbReference>
<evidence type="ECO:0000259" key="10">
    <source>
        <dbReference type="Pfam" id="PF22456"/>
    </source>
</evidence>
<dbReference type="Proteomes" id="UP000198287">
    <property type="component" value="Unassembled WGS sequence"/>
</dbReference>
<dbReference type="Pfam" id="PF16187">
    <property type="entry name" value="Peptidase_M16_M"/>
    <property type="match status" value="1"/>
</dbReference>